<dbReference type="EMBL" id="CATQJL010000316">
    <property type="protein sequence ID" value="CAJ0605764.1"/>
    <property type="molecule type" value="Genomic_DNA"/>
</dbReference>
<protein>
    <recommendedName>
        <fullName evidence="2">Large ribosomal subunit protein uL10m</fullName>
    </recommendedName>
    <alternativeName>
        <fullName evidence="3">39S ribosomal protein L10, mitochondrial</fullName>
    </alternativeName>
</protein>
<reference evidence="4" key="1">
    <citation type="submission" date="2023-07" db="EMBL/GenBank/DDBJ databases">
        <authorList>
            <consortium name="CYATHOMIX"/>
        </authorList>
    </citation>
    <scope>NUCLEOTIDE SEQUENCE</scope>
    <source>
        <strain evidence="4">N/A</strain>
    </source>
</reference>
<evidence type="ECO:0000313" key="4">
    <source>
        <dbReference type="EMBL" id="CAJ0605764.1"/>
    </source>
</evidence>
<dbReference type="Gene3D" id="3.30.70.1730">
    <property type="match status" value="1"/>
</dbReference>
<evidence type="ECO:0000256" key="1">
    <source>
        <dbReference type="ARBA" id="ARBA00008889"/>
    </source>
</evidence>
<dbReference type="SUPFAM" id="SSF160369">
    <property type="entry name" value="Ribosomal protein L10-like"/>
    <property type="match status" value="1"/>
</dbReference>
<comment type="similarity">
    <text evidence="1">Belongs to the universal ribosomal protein uL10 family.</text>
</comment>
<dbReference type="PANTHER" id="PTHR11560">
    <property type="entry name" value="39S RIBOSOMAL PROTEIN L10, MITOCHONDRIAL"/>
    <property type="match status" value="1"/>
</dbReference>
<evidence type="ECO:0000313" key="5">
    <source>
        <dbReference type="Proteomes" id="UP001176961"/>
    </source>
</evidence>
<evidence type="ECO:0000256" key="2">
    <source>
        <dbReference type="ARBA" id="ARBA00035707"/>
    </source>
</evidence>
<dbReference type="InterPro" id="IPR043141">
    <property type="entry name" value="Ribosomal_uL10-like_sf"/>
</dbReference>
<evidence type="ECO:0000256" key="3">
    <source>
        <dbReference type="ARBA" id="ARBA00035716"/>
    </source>
</evidence>
<sequence length="266" mass="30249">MTLILEFFEKAPLVLFCCLAPKRKNQIEMIVRRLHPASICAAVQITSTRLVSSKYPRPKPRPYRRRLYEAAVAPVLPDKLKVCTRDLVAKREKVEYDPVELALSTIVKKWMISEEYRVMAICQFLPVSGRTLWLSKNQLRLKGVEFRTYGNKIMKKVFEGTPLSALEPVLVGFNATLYGKDINALKVMQSETLKLNWIVPLVYVVDSRILAKEDVDKFCAVGSLEDHRAETVQILSSQLRQLTTSLDSQSHQLTATLDQVASRPKS</sequence>
<dbReference type="AlphaFoldDB" id="A0AA36MAL5"/>
<name>A0AA36MAL5_CYLNA</name>
<gene>
    <name evidence="4" type="ORF">CYNAS_LOCUS17747</name>
</gene>
<dbReference type="InterPro" id="IPR047865">
    <property type="entry name" value="Ribosomal_uL10_bac_type"/>
</dbReference>
<keyword evidence="5" id="KW-1185">Reference proteome</keyword>
<accession>A0AA36MAL5</accession>
<comment type="caution">
    <text evidence="4">The sequence shown here is derived from an EMBL/GenBank/DDBJ whole genome shotgun (WGS) entry which is preliminary data.</text>
</comment>
<organism evidence="4 5">
    <name type="scientific">Cylicocyclus nassatus</name>
    <name type="common">Nematode worm</name>
    <dbReference type="NCBI Taxonomy" id="53992"/>
    <lineage>
        <taxon>Eukaryota</taxon>
        <taxon>Metazoa</taxon>
        <taxon>Ecdysozoa</taxon>
        <taxon>Nematoda</taxon>
        <taxon>Chromadorea</taxon>
        <taxon>Rhabditida</taxon>
        <taxon>Rhabditina</taxon>
        <taxon>Rhabditomorpha</taxon>
        <taxon>Strongyloidea</taxon>
        <taxon>Strongylidae</taxon>
        <taxon>Cylicocyclus</taxon>
    </lineage>
</organism>
<proteinExistence type="inferred from homology"/>
<dbReference type="Proteomes" id="UP001176961">
    <property type="component" value="Unassembled WGS sequence"/>
</dbReference>